<dbReference type="Gene3D" id="3.60.15.10">
    <property type="entry name" value="Ribonuclease Z/Hydroxyacylglutathione hydrolase-like"/>
    <property type="match status" value="1"/>
</dbReference>
<dbReference type="EMBL" id="UOGL01000367">
    <property type="protein sequence ID" value="VAX39761.1"/>
    <property type="molecule type" value="Genomic_DNA"/>
</dbReference>
<evidence type="ECO:0000259" key="1">
    <source>
        <dbReference type="Pfam" id="PF12706"/>
    </source>
</evidence>
<gene>
    <name evidence="2" type="ORF">MNBD_PLANCTO02-30</name>
</gene>
<dbReference type="PANTHER" id="PTHR46018">
    <property type="entry name" value="ZINC PHOSPHODIESTERASE ELAC PROTEIN 1"/>
    <property type="match status" value="1"/>
</dbReference>
<dbReference type="InterPro" id="IPR036866">
    <property type="entry name" value="RibonucZ/Hydroxyglut_hydro"/>
</dbReference>
<dbReference type="AlphaFoldDB" id="A0A3B1DLG6"/>
<evidence type="ECO:0000313" key="2">
    <source>
        <dbReference type="EMBL" id="VAX39761.1"/>
    </source>
</evidence>
<protein>
    <recommendedName>
        <fullName evidence="1">Metallo-beta-lactamase domain-containing protein</fullName>
    </recommendedName>
</protein>
<reference evidence="2" key="1">
    <citation type="submission" date="2018-06" db="EMBL/GenBank/DDBJ databases">
        <authorList>
            <person name="Zhirakovskaya E."/>
        </authorList>
    </citation>
    <scope>NUCLEOTIDE SEQUENCE</scope>
</reference>
<name>A0A3B1DLG6_9ZZZZ</name>
<dbReference type="GO" id="GO:0042781">
    <property type="term" value="F:3'-tRNA processing endoribonuclease activity"/>
    <property type="evidence" value="ECO:0007669"/>
    <property type="project" value="TreeGrafter"/>
</dbReference>
<sequence length="244" mass="27312">MRIVTLGTGGYHPNERRHTACLFLPEIGLVFDAGTSFFRIPKYLQTKEIDIFLTHAHLDHIIGLTYFLEPLYSKKVEQARIHANLKTLNAVKTNLFAETVFPLMPNYEFCELQPETNVGGNGVLRYCPLQHPGGSVGYRVDWKEASFAYITDSTVNGTYTEFVRGVDLLIHECHFSDKNAGWCEKTGHSHTSMVAQLAKEANVKKLVLTHIDPNAPEDDPIGIDVAQSIFSETTVAEDGMEIEI</sequence>
<dbReference type="SUPFAM" id="SSF56281">
    <property type="entry name" value="Metallo-hydrolase/oxidoreductase"/>
    <property type="match status" value="1"/>
</dbReference>
<feature type="domain" description="Metallo-beta-lactamase" evidence="1">
    <location>
        <begin position="30"/>
        <end position="211"/>
    </location>
</feature>
<dbReference type="PANTHER" id="PTHR46018:SF2">
    <property type="entry name" value="ZINC PHOSPHODIESTERASE ELAC PROTEIN 1"/>
    <property type="match status" value="1"/>
</dbReference>
<dbReference type="Pfam" id="PF12706">
    <property type="entry name" value="Lactamase_B_2"/>
    <property type="match status" value="1"/>
</dbReference>
<dbReference type="InterPro" id="IPR001279">
    <property type="entry name" value="Metallo-B-lactamas"/>
</dbReference>
<accession>A0A3B1DLG6</accession>
<proteinExistence type="predicted"/>
<organism evidence="2">
    <name type="scientific">hydrothermal vent metagenome</name>
    <dbReference type="NCBI Taxonomy" id="652676"/>
    <lineage>
        <taxon>unclassified sequences</taxon>
        <taxon>metagenomes</taxon>
        <taxon>ecological metagenomes</taxon>
    </lineage>
</organism>